<feature type="compositionally biased region" description="Low complexity" evidence="2">
    <location>
        <begin position="143"/>
        <end position="165"/>
    </location>
</feature>
<feature type="coiled-coil region" evidence="1">
    <location>
        <begin position="78"/>
        <end position="105"/>
    </location>
</feature>
<feature type="region of interest" description="Disordered" evidence="2">
    <location>
        <begin position="113"/>
        <end position="165"/>
    </location>
</feature>
<accession>A0A7Y9DSW0</accession>
<evidence type="ECO:0000259" key="3">
    <source>
        <dbReference type="PROSITE" id="PS50937"/>
    </source>
</evidence>
<organism evidence="4 5">
    <name type="scientific">Actinomycetospora corticicola</name>
    <dbReference type="NCBI Taxonomy" id="663602"/>
    <lineage>
        <taxon>Bacteria</taxon>
        <taxon>Bacillati</taxon>
        <taxon>Actinomycetota</taxon>
        <taxon>Actinomycetes</taxon>
        <taxon>Pseudonocardiales</taxon>
        <taxon>Pseudonocardiaceae</taxon>
        <taxon>Actinomycetospora</taxon>
    </lineage>
</organism>
<reference evidence="4 5" key="1">
    <citation type="submission" date="2020-07" db="EMBL/GenBank/DDBJ databases">
        <title>Sequencing the genomes of 1000 actinobacteria strains.</title>
        <authorList>
            <person name="Klenk H.-P."/>
        </authorList>
    </citation>
    <scope>NUCLEOTIDE SEQUENCE [LARGE SCALE GENOMIC DNA]</scope>
    <source>
        <strain evidence="4 5">DSM 45772</strain>
    </source>
</reference>
<dbReference type="GO" id="GO:0006355">
    <property type="term" value="P:regulation of DNA-templated transcription"/>
    <property type="evidence" value="ECO:0007669"/>
    <property type="project" value="InterPro"/>
</dbReference>
<comment type="caution">
    <text evidence="4">The sequence shown here is derived from an EMBL/GenBank/DDBJ whole genome shotgun (WGS) entry which is preliminary data.</text>
</comment>
<name>A0A7Y9DSW0_9PSEU</name>
<evidence type="ECO:0000313" key="5">
    <source>
        <dbReference type="Proteomes" id="UP000535890"/>
    </source>
</evidence>
<gene>
    <name evidence="4" type="ORF">BJ983_000950</name>
</gene>
<proteinExistence type="predicted"/>
<feature type="domain" description="HTH merR-type" evidence="3">
    <location>
        <begin position="13"/>
        <end position="81"/>
    </location>
</feature>
<dbReference type="GO" id="GO:0003677">
    <property type="term" value="F:DNA binding"/>
    <property type="evidence" value="ECO:0007669"/>
    <property type="project" value="UniProtKB-KW"/>
</dbReference>
<sequence length="165" mass="17683">MGAEGLDDEDVPALTTGQAADVLGVQPAFLRSLDAGRMLRPQRSAGGHRRWTRRQLTLAARVRALFDEGLTLTAAWKVVSLEDRVGEVERERDVALAELDRTRRELARVRRGSAEAVKARTGTTTRTGSSVHANRVPGLPRVTGTSPSAACPSTTPATTTDITSP</sequence>
<keyword evidence="5" id="KW-1185">Reference proteome</keyword>
<feature type="compositionally biased region" description="Low complexity" evidence="2">
    <location>
        <begin position="120"/>
        <end position="130"/>
    </location>
</feature>
<dbReference type="SUPFAM" id="SSF46955">
    <property type="entry name" value="Putative DNA-binding domain"/>
    <property type="match status" value="1"/>
</dbReference>
<dbReference type="PROSITE" id="PS50937">
    <property type="entry name" value="HTH_MERR_2"/>
    <property type="match status" value="1"/>
</dbReference>
<keyword evidence="1" id="KW-0175">Coiled coil</keyword>
<dbReference type="Gene3D" id="1.10.1660.10">
    <property type="match status" value="1"/>
</dbReference>
<evidence type="ECO:0000256" key="2">
    <source>
        <dbReference type="SAM" id="MobiDB-lite"/>
    </source>
</evidence>
<dbReference type="AlphaFoldDB" id="A0A7Y9DSW0"/>
<dbReference type="CDD" id="cd00592">
    <property type="entry name" value="HTH_MerR-like"/>
    <property type="match status" value="1"/>
</dbReference>
<dbReference type="InterPro" id="IPR000551">
    <property type="entry name" value="MerR-type_HTH_dom"/>
</dbReference>
<dbReference type="Proteomes" id="UP000535890">
    <property type="component" value="Unassembled WGS sequence"/>
</dbReference>
<evidence type="ECO:0000313" key="4">
    <source>
        <dbReference type="EMBL" id="NYD34848.1"/>
    </source>
</evidence>
<dbReference type="RefSeq" id="WP_179792762.1">
    <property type="nucleotide sequence ID" value="NZ_BAABHP010000003.1"/>
</dbReference>
<dbReference type="EMBL" id="JACCBN010000001">
    <property type="protein sequence ID" value="NYD34848.1"/>
    <property type="molecule type" value="Genomic_DNA"/>
</dbReference>
<protein>
    <submittedName>
        <fullName evidence="4">DNA-binding transcriptional MerR regulator</fullName>
    </submittedName>
</protein>
<dbReference type="SMART" id="SM00422">
    <property type="entry name" value="HTH_MERR"/>
    <property type="match status" value="1"/>
</dbReference>
<keyword evidence="4" id="KW-0238">DNA-binding</keyword>
<evidence type="ECO:0000256" key="1">
    <source>
        <dbReference type="SAM" id="Coils"/>
    </source>
</evidence>
<dbReference type="InterPro" id="IPR009061">
    <property type="entry name" value="DNA-bd_dom_put_sf"/>
</dbReference>
<dbReference type="Pfam" id="PF13411">
    <property type="entry name" value="MerR_1"/>
    <property type="match status" value="1"/>
</dbReference>